<evidence type="ECO:0000256" key="2">
    <source>
        <dbReference type="SAM" id="Phobius"/>
    </source>
</evidence>
<accession>A0ABU9CBF4</accession>
<dbReference type="Proteomes" id="UP001365405">
    <property type="component" value="Unassembled WGS sequence"/>
</dbReference>
<reference evidence="3 4" key="1">
    <citation type="submission" date="2024-04" db="EMBL/GenBank/DDBJ databases">
        <title>Novel species of the genus Ideonella isolated from streams.</title>
        <authorList>
            <person name="Lu H."/>
        </authorList>
    </citation>
    <scope>NUCLEOTIDE SEQUENCE [LARGE SCALE GENOMIC DNA]</scope>
    <source>
        <strain evidence="3 4">DXS22W</strain>
    </source>
</reference>
<dbReference type="EMBL" id="JBBUTH010000001">
    <property type="protein sequence ID" value="MEK8049211.1"/>
    <property type="molecule type" value="Genomic_DNA"/>
</dbReference>
<proteinExistence type="predicted"/>
<keyword evidence="2" id="KW-0812">Transmembrane</keyword>
<gene>
    <name evidence="3" type="ORF">AACH10_03065</name>
</gene>
<keyword evidence="2" id="KW-1133">Transmembrane helix</keyword>
<protein>
    <submittedName>
        <fullName evidence="3">MSHA biogenesis protein MshP</fullName>
    </submittedName>
</protein>
<keyword evidence="2" id="KW-0472">Membrane</keyword>
<name>A0ABU9CBF4_9BURK</name>
<comment type="caution">
    <text evidence="3">The sequence shown here is derived from an EMBL/GenBank/DDBJ whole genome shotgun (WGS) entry which is preliminary data.</text>
</comment>
<feature type="transmembrane region" description="Helical" evidence="2">
    <location>
        <begin position="28"/>
        <end position="49"/>
    </location>
</feature>
<evidence type="ECO:0000256" key="1">
    <source>
        <dbReference type="SAM" id="MobiDB-lite"/>
    </source>
</evidence>
<sequence>MTRHPATPRQAPRPGTGRTSRTGMPARGLGAVAVIIVLVTLAGLAAAVLRLGQQSQVTVAQDVLSLRAAAAARAGVEWGLYQAFKGSWTSCSSASQTLDLATDYGMKVAVSCDSRVYNEGESAPGVAQTVRVYTIDALACNATACPDATAAVRAGYVERRRQVHAVDAQ</sequence>
<feature type="region of interest" description="Disordered" evidence="1">
    <location>
        <begin position="1"/>
        <end position="24"/>
    </location>
</feature>
<organism evidence="3 4">
    <name type="scientific">Pseudaquabacterium inlustre</name>
    <dbReference type="NCBI Taxonomy" id="2984192"/>
    <lineage>
        <taxon>Bacteria</taxon>
        <taxon>Pseudomonadati</taxon>
        <taxon>Pseudomonadota</taxon>
        <taxon>Betaproteobacteria</taxon>
        <taxon>Burkholderiales</taxon>
        <taxon>Sphaerotilaceae</taxon>
        <taxon>Pseudaquabacterium</taxon>
    </lineage>
</organism>
<evidence type="ECO:0000313" key="4">
    <source>
        <dbReference type="Proteomes" id="UP001365405"/>
    </source>
</evidence>
<dbReference type="RefSeq" id="WP_341408882.1">
    <property type="nucleotide sequence ID" value="NZ_JBBUTH010000001.1"/>
</dbReference>
<evidence type="ECO:0000313" key="3">
    <source>
        <dbReference type="EMBL" id="MEK8049211.1"/>
    </source>
</evidence>
<keyword evidence="4" id="KW-1185">Reference proteome</keyword>